<dbReference type="Gene3D" id="2.30.42.10">
    <property type="match status" value="1"/>
</dbReference>
<evidence type="ECO:0000313" key="9">
    <source>
        <dbReference type="Proteomes" id="UP000005551"/>
    </source>
</evidence>
<keyword evidence="4" id="KW-0720">Serine protease</keyword>
<evidence type="ECO:0000256" key="6">
    <source>
        <dbReference type="SAM" id="Phobius"/>
    </source>
</evidence>
<reference evidence="8 9" key="1">
    <citation type="submission" date="2012-05" db="EMBL/GenBank/DDBJ databases">
        <title>Genome sequence of Nitritalea halalkaliphila LW7.</title>
        <authorList>
            <person name="Jangir P.K."/>
            <person name="Singh A."/>
            <person name="Shivaji S."/>
            <person name="Sharma R."/>
        </authorList>
    </citation>
    <scope>NUCLEOTIDE SEQUENCE [LARGE SCALE GENOMIC DNA]</scope>
    <source>
        <strain evidence="8 9">LW7</strain>
    </source>
</reference>
<evidence type="ECO:0000256" key="3">
    <source>
        <dbReference type="ARBA" id="ARBA00022801"/>
    </source>
</evidence>
<keyword evidence="6" id="KW-0472">Membrane</keyword>
<gene>
    <name evidence="8" type="ORF">A3SI_12389</name>
</gene>
<dbReference type="CDD" id="cd06779">
    <property type="entry name" value="cpPDZ_Deg_HtrA-like"/>
    <property type="match status" value="1"/>
</dbReference>
<evidence type="ECO:0000313" key="8">
    <source>
        <dbReference type="EMBL" id="EIM75741.1"/>
    </source>
</evidence>
<dbReference type="InterPro" id="IPR051201">
    <property type="entry name" value="Chloro_Bact_Ser_Proteases"/>
</dbReference>
<dbReference type="SUPFAM" id="SSF50156">
    <property type="entry name" value="PDZ domain-like"/>
    <property type="match status" value="1"/>
</dbReference>
<evidence type="ECO:0000259" key="7">
    <source>
        <dbReference type="PROSITE" id="PS50106"/>
    </source>
</evidence>
<comment type="similarity">
    <text evidence="1">Belongs to the peptidase S1C family.</text>
</comment>
<dbReference type="Gene3D" id="2.40.10.120">
    <property type="match status" value="1"/>
</dbReference>
<feature type="domain" description="PDZ" evidence="7">
    <location>
        <begin position="286"/>
        <end position="350"/>
    </location>
</feature>
<dbReference type="PATRIC" id="fig|1189621.3.peg.2585"/>
<dbReference type="Pfam" id="PF13180">
    <property type="entry name" value="PDZ_2"/>
    <property type="match status" value="1"/>
</dbReference>
<name>I5C1N9_9BACT</name>
<dbReference type="SUPFAM" id="SSF50494">
    <property type="entry name" value="Trypsin-like serine proteases"/>
    <property type="match status" value="1"/>
</dbReference>
<dbReference type="FunFam" id="2.40.10.10:FF:000001">
    <property type="entry name" value="Periplasmic serine protease DegS"/>
    <property type="match status" value="1"/>
</dbReference>
<dbReference type="AlphaFoldDB" id="I5C1N9"/>
<organism evidence="8 9">
    <name type="scientific">Nitritalea halalkaliphila LW7</name>
    <dbReference type="NCBI Taxonomy" id="1189621"/>
    <lineage>
        <taxon>Bacteria</taxon>
        <taxon>Pseudomonadati</taxon>
        <taxon>Bacteroidota</taxon>
        <taxon>Cytophagia</taxon>
        <taxon>Cytophagales</taxon>
        <taxon>Cyclobacteriaceae</taxon>
        <taxon>Nitritalea</taxon>
    </lineage>
</organism>
<dbReference type="InterPro" id="IPR036034">
    <property type="entry name" value="PDZ_sf"/>
</dbReference>
<keyword evidence="3" id="KW-0378">Hydrolase</keyword>
<comment type="caution">
    <text evidence="8">The sequence shown here is derived from an EMBL/GenBank/DDBJ whole genome shotgun (WGS) entry which is preliminary data.</text>
</comment>
<dbReference type="GO" id="GO:0004252">
    <property type="term" value="F:serine-type endopeptidase activity"/>
    <property type="evidence" value="ECO:0007669"/>
    <property type="project" value="InterPro"/>
</dbReference>
<dbReference type="InterPro" id="IPR001940">
    <property type="entry name" value="Peptidase_S1C"/>
</dbReference>
<dbReference type="EMBL" id="AJYA01000027">
    <property type="protein sequence ID" value="EIM75741.1"/>
    <property type="molecule type" value="Genomic_DNA"/>
</dbReference>
<sequence>MKNSIQFLLFSSVAFFAGIMGAFFYDTYLRKDVYNGPIGQSERDWTAASSYTTHWEDPALAPAPTPKSSAAAAPVSFVEASERSKSSVVFIKNFSGTDSRRYSIFDYFFGNGPTQRVSTGSGVIMSEDGYIITNNHVIERAETIEVVHEKRTYPAKLIGTDKNTDIAVLKIEATDLPAIPKGSSRDLKIGEWVLAVGNPFNLTSTVTAGIVSAKERQINILGGEFPLESFIQTDAPINPGNSGGALVNSQGELVGINTAILSRTGSYTGYGFAVPVDIATKIANDLIEYGEVQKALPGVDVVEITPELAEDMRLNTLDGVIVTHVIRNGAAEKAGMRKDDVILSIDGVRIGGKGSFEEQLSYFYPGDQVTVRLLRKGETKELRLQLQNLEGGTGVIQRAYYSSALLGARLEAVNAIERDRLNVDYGVKISSMTRGYLRDLGLNNGFVLTRINDQPASNPKEVGKFLEEYSGRSVWRVSQRMGSVLCSPTPSAKGDSEAPVAPSMRGGSADME</sequence>
<dbReference type="Proteomes" id="UP000005551">
    <property type="component" value="Unassembled WGS sequence"/>
</dbReference>
<evidence type="ECO:0000256" key="2">
    <source>
        <dbReference type="ARBA" id="ARBA00022670"/>
    </source>
</evidence>
<feature type="transmembrane region" description="Helical" evidence="6">
    <location>
        <begin position="7"/>
        <end position="25"/>
    </location>
</feature>
<accession>I5C1N9</accession>
<keyword evidence="6" id="KW-1133">Transmembrane helix</keyword>
<dbReference type="PANTHER" id="PTHR43343:SF3">
    <property type="entry name" value="PROTEASE DO-LIKE 8, CHLOROPLASTIC"/>
    <property type="match status" value="1"/>
</dbReference>
<dbReference type="InterPro" id="IPR009003">
    <property type="entry name" value="Peptidase_S1_PA"/>
</dbReference>
<evidence type="ECO:0000256" key="4">
    <source>
        <dbReference type="ARBA" id="ARBA00022825"/>
    </source>
</evidence>
<protein>
    <submittedName>
        <fullName evidence="8">Peptidase S1 and S6 chymotrypsin/Hap</fullName>
    </submittedName>
</protein>
<dbReference type="PROSITE" id="PS50106">
    <property type="entry name" value="PDZ"/>
    <property type="match status" value="1"/>
</dbReference>
<dbReference type="PANTHER" id="PTHR43343">
    <property type="entry name" value="PEPTIDASE S12"/>
    <property type="match status" value="1"/>
</dbReference>
<evidence type="ECO:0000256" key="1">
    <source>
        <dbReference type="ARBA" id="ARBA00010541"/>
    </source>
</evidence>
<evidence type="ECO:0000256" key="5">
    <source>
        <dbReference type="SAM" id="MobiDB-lite"/>
    </source>
</evidence>
<dbReference type="InterPro" id="IPR001478">
    <property type="entry name" value="PDZ"/>
</dbReference>
<proteinExistence type="inferred from homology"/>
<dbReference type="Pfam" id="PF13365">
    <property type="entry name" value="Trypsin_2"/>
    <property type="match status" value="1"/>
</dbReference>
<keyword evidence="2" id="KW-0645">Protease</keyword>
<dbReference type="GO" id="GO:0006508">
    <property type="term" value="P:proteolysis"/>
    <property type="evidence" value="ECO:0007669"/>
    <property type="project" value="UniProtKB-KW"/>
</dbReference>
<feature type="region of interest" description="Disordered" evidence="5">
    <location>
        <begin position="486"/>
        <end position="512"/>
    </location>
</feature>
<keyword evidence="9" id="KW-1185">Reference proteome</keyword>
<dbReference type="PRINTS" id="PR00834">
    <property type="entry name" value="PROTEASES2C"/>
</dbReference>
<dbReference type="STRING" id="1189621.A3SI_12389"/>
<dbReference type="SMART" id="SM00228">
    <property type="entry name" value="PDZ"/>
    <property type="match status" value="1"/>
</dbReference>
<keyword evidence="6" id="KW-0812">Transmembrane</keyword>